<feature type="compositionally biased region" description="Basic and acidic residues" evidence="1">
    <location>
        <begin position="57"/>
        <end position="66"/>
    </location>
</feature>
<name>A0A6A7BYF6_9PEZI</name>
<feature type="compositionally biased region" description="Basic and acidic residues" evidence="1">
    <location>
        <begin position="214"/>
        <end position="233"/>
    </location>
</feature>
<evidence type="ECO:0000313" key="3">
    <source>
        <dbReference type="Proteomes" id="UP000799421"/>
    </source>
</evidence>
<feature type="compositionally biased region" description="Polar residues" evidence="1">
    <location>
        <begin position="12"/>
        <end position="46"/>
    </location>
</feature>
<dbReference type="EMBL" id="MU005984">
    <property type="protein sequence ID" value="KAF2860244.1"/>
    <property type="molecule type" value="Genomic_DNA"/>
</dbReference>
<reference evidence="2" key="1">
    <citation type="journal article" date="2020" name="Stud. Mycol.">
        <title>101 Dothideomycetes genomes: a test case for predicting lifestyles and emergence of pathogens.</title>
        <authorList>
            <person name="Haridas S."/>
            <person name="Albert R."/>
            <person name="Binder M."/>
            <person name="Bloem J."/>
            <person name="Labutti K."/>
            <person name="Salamov A."/>
            <person name="Andreopoulos B."/>
            <person name="Baker S."/>
            <person name="Barry K."/>
            <person name="Bills G."/>
            <person name="Bluhm B."/>
            <person name="Cannon C."/>
            <person name="Castanera R."/>
            <person name="Culley D."/>
            <person name="Daum C."/>
            <person name="Ezra D."/>
            <person name="Gonzalez J."/>
            <person name="Henrissat B."/>
            <person name="Kuo A."/>
            <person name="Liang C."/>
            <person name="Lipzen A."/>
            <person name="Lutzoni F."/>
            <person name="Magnuson J."/>
            <person name="Mondo S."/>
            <person name="Nolan M."/>
            <person name="Ohm R."/>
            <person name="Pangilinan J."/>
            <person name="Park H.-J."/>
            <person name="Ramirez L."/>
            <person name="Alfaro M."/>
            <person name="Sun H."/>
            <person name="Tritt A."/>
            <person name="Yoshinaga Y."/>
            <person name="Zwiers L.-H."/>
            <person name="Turgeon B."/>
            <person name="Goodwin S."/>
            <person name="Spatafora J."/>
            <person name="Crous P."/>
            <person name="Grigoriev I."/>
        </authorList>
    </citation>
    <scope>NUCLEOTIDE SEQUENCE</scope>
    <source>
        <strain evidence="2">CBS 480.64</strain>
    </source>
</reference>
<organism evidence="2 3">
    <name type="scientific">Piedraia hortae CBS 480.64</name>
    <dbReference type="NCBI Taxonomy" id="1314780"/>
    <lineage>
        <taxon>Eukaryota</taxon>
        <taxon>Fungi</taxon>
        <taxon>Dikarya</taxon>
        <taxon>Ascomycota</taxon>
        <taxon>Pezizomycotina</taxon>
        <taxon>Dothideomycetes</taxon>
        <taxon>Dothideomycetidae</taxon>
        <taxon>Capnodiales</taxon>
        <taxon>Piedraiaceae</taxon>
        <taxon>Piedraia</taxon>
    </lineage>
</organism>
<evidence type="ECO:0000256" key="1">
    <source>
        <dbReference type="SAM" id="MobiDB-lite"/>
    </source>
</evidence>
<dbReference type="AlphaFoldDB" id="A0A6A7BYF6"/>
<evidence type="ECO:0000313" key="2">
    <source>
        <dbReference type="EMBL" id="KAF2860244.1"/>
    </source>
</evidence>
<proteinExistence type="predicted"/>
<feature type="compositionally biased region" description="Basic and acidic residues" evidence="1">
    <location>
        <begin position="246"/>
        <end position="261"/>
    </location>
</feature>
<feature type="compositionally biased region" description="Polar residues" evidence="1">
    <location>
        <begin position="264"/>
        <end position="276"/>
    </location>
</feature>
<keyword evidence="3" id="KW-1185">Reference proteome</keyword>
<gene>
    <name evidence="2" type="ORF">K470DRAFT_270962</name>
</gene>
<sequence length="288" mass="32375">MNANKAGPPPHSTQTDNDLCSNSTPTSAPNAVSSLSGAAPNFTPTQPTEPPVAVARNDSHVEETHDYATPYKIVGISDDQAGEDQTERYNSEFNLFYDDFTPIDHSVIVEDRRSSLSRNDLDPLDKNGHQRTYGFKKPKLTEEELALKMAQIQIKNAKLSAAHARAEADVSSFVQREALTTELSGQSEIAERQNRQWLMGERERNRIRKLKATESREWDANKSEEDTDKDGRPHQKFQPSSCMWEQRSHRFLDSKTSRPKIEGLSSNSERISSWASQVEAAECNKRIG</sequence>
<feature type="region of interest" description="Disordered" evidence="1">
    <location>
        <begin position="1"/>
        <end position="66"/>
    </location>
</feature>
<dbReference type="Proteomes" id="UP000799421">
    <property type="component" value="Unassembled WGS sequence"/>
</dbReference>
<dbReference type="OrthoDB" id="2402960at2759"/>
<feature type="region of interest" description="Disordered" evidence="1">
    <location>
        <begin position="214"/>
        <end position="278"/>
    </location>
</feature>
<accession>A0A6A7BYF6</accession>
<protein>
    <submittedName>
        <fullName evidence="2">Uncharacterized protein</fullName>
    </submittedName>
</protein>